<dbReference type="RefSeq" id="XP_016985245.1">
    <property type="nucleotide sequence ID" value="XM_017129756.1"/>
</dbReference>
<dbReference type="PANTHER" id="PTHR15668">
    <property type="entry name" value="JM1 PROTEIN"/>
    <property type="match status" value="1"/>
</dbReference>
<dbReference type="AlphaFoldDB" id="A0A6P4F4A2"/>
<proteinExistence type="inferred from homology"/>
<keyword evidence="3" id="KW-0175">Coiled coil</keyword>
<comment type="similarity">
    <text evidence="1">Belongs to the CCDC22 family.</text>
</comment>
<dbReference type="GO" id="GO:2000060">
    <property type="term" value="P:positive regulation of ubiquitin-dependent protein catabolic process"/>
    <property type="evidence" value="ECO:0007669"/>
    <property type="project" value="TreeGrafter"/>
</dbReference>
<protein>
    <recommendedName>
        <fullName evidence="2">Coiled-coil domain-containing protein 22 homolog</fullName>
    </recommendedName>
</protein>
<sequence>MDEVDKIIMHQLHQVDATIEPTEELDGFTPEQVVRAVSGCLAEIRPDLQLPRTLPGGAMAQRFGVASSLAQGCKDSGYRGDIGYQTFLYPNAVELRRLLMFLIEQLPRERQTTDDGTSGKTQSLSHRQLLQRQIRKELTQQLKTPWVPQFARSVGNRKSLGCSSLGIEFRPNINLSIPSANPEERTKEQQQYFDQQAPNLFQQTASSSVDLIASVLHKNELDRWGQVLPDSVLLFVGSEEPEAPFIVTSTTKSPASAEEEVSPLQELSNQVQELRIQCENLLTERKSHAATLAALKLRETKATEEIGRIQPMLKLNERTSLVLADSEENLTKLESLLKTTQSKSQTLTQQWQDYRKPLLETLETLKTAKGAQEVQGIRNSIEELEQELQAKTQQHNELNATLQSASQSLAPRKEFTRRIFEFIGNIRKQRGAIYKVLDDTRQLQKQLNVVGAQLQRQFNYTDDLLFQSAKHDLHAKRAYKLLAQLHSNCSELVECVSLTGNVTKQTRELEVQIDGEKLKNVLTNLQKITGDIQKFEQHIQELQGQIRALEHPNAGS</sequence>
<dbReference type="InterPro" id="IPR008530">
    <property type="entry name" value="CCDC22"/>
</dbReference>
<reference evidence="6" key="1">
    <citation type="submission" date="2025-08" db="UniProtKB">
        <authorList>
            <consortium name="RefSeq"/>
        </authorList>
    </citation>
    <scope>IDENTIFICATION</scope>
</reference>
<dbReference type="RefSeq" id="XP_016985245.2">
    <property type="nucleotide sequence ID" value="XM_017129756.2"/>
</dbReference>
<dbReference type="InterPro" id="IPR048348">
    <property type="entry name" value="CCDC22_CC"/>
</dbReference>
<evidence type="ECO:0000259" key="5">
    <source>
        <dbReference type="Pfam" id="PF21674"/>
    </source>
</evidence>
<feature type="domain" description="CCDC22 N-terminal" evidence="5">
    <location>
        <begin position="1"/>
        <end position="107"/>
    </location>
</feature>
<dbReference type="OrthoDB" id="10266736at2759"/>
<dbReference type="Pfam" id="PF21674">
    <property type="entry name" value="CCDC22_N"/>
    <property type="match status" value="1"/>
</dbReference>
<evidence type="ECO:0000256" key="2">
    <source>
        <dbReference type="ARBA" id="ARBA00017553"/>
    </source>
</evidence>
<dbReference type="PANTHER" id="PTHR15668:SF4">
    <property type="entry name" value="COILED-COIL DOMAIN-CONTAINING PROTEIN 22"/>
    <property type="match status" value="1"/>
</dbReference>
<dbReference type="GeneID" id="108048837"/>
<organism evidence="6">
    <name type="scientific">Drosophila rhopaloa</name>
    <name type="common">Fruit fly</name>
    <dbReference type="NCBI Taxonomy" id="1041015"/>
    <lineage>
        <taxon>Eukaryota</taxon>
        <taxon>Metazoa</taxon>
        <taxon>Ecdysozoa</taxon>
        <taxon>Arthropoda</taxon>
        <taxon>Hexapoda</taxon>
        <taxon>Insecta</taxon>
        <taxon>Pterygota</taxon>
        <taxon>Neoptera</taxon>
        <taxon>Endopterygota</taxon>
        <taxon>Diptera</taxon>
        <taxon>Brachycera</taxon>
        <taxon>Muscomorpha</taxon>
        <taxon>Ephydroidea</taxon>
        <taxon>Drosophilidae</taxon>
        <taxon>Drosophila</taxon>
        <taxon>Sophophora</taxon>
    </lineage>
</organism>
<dbReference type="InterPro" id="IPR048349">
    <property type="entry name" value="CCDC22_N"/>
</dbReference>
<evidence type="ECO:0000259" key="4">
    <source>
        <dbReference type="Pfam" id="PF05667"/>
    </source>
</evidence>
<dbReference type="OMA" id="KFEQHIQ"/>
<accession>A0A6P4F4A2</accession>
<evidence type="ECO:0000256" key="1">
    <source>
        <dbReference type="ARBA" id="ARBA00006438"/>
    </source>
</evidence>
<feature type="domain" description="CCDC22 coiled-coil" evidence="4">
    <location>
        <begin position="259"/>
        <end position="517"/>
    </location>
</feature>
<name>A0A6P4F4A2_DRORH</name>
<dbReference type="Pfam" id="PF05667">
    <property type="entry name" value="CCDC22_CC"/>
    <property type="match status" value="1"/>
</dbReference>
<feature type="coiled-coil region" evidence="3">
    <location>
        <begin position="374"/>
        <end position="408"/>
    </location>
</feature>
<evidence type="ECO:0000313" key="6">
    <source>
        <dbReference type="RefSeq" id="XP_016985245.1"/>
    </source>
</evidence>
<feature type="coiled-coil region" evidence="3">
    <location>
        <begin position="323"/>
        <end position="350"/>
    </location>
</feature>
<gene>
    <name evidence="6" type="primary">LOC108048837</name>
</gene>
<dbReference type="GO" id="GO:0097602">
    <property type="term" value="F:cullin family protein binding"/>
    <property type="evidence" value="ECO:0007669"/>
    <property type="project" value="TreeGrafter"/>
</dbReference>
<evidence type="ECO:0000256" key="3">
    <source>
        <dbReference type="SAM" id="Coils"/>
    </source>
</evidence>